<sequence>MANAERGLWSVLSEGMARASIMGSNPHITSSRDAYASLRKIYGYFSYFAPQPSFAYLTNPVNRVCQILCAHFVAMQLIMTPITRNEWVAREDKKKRTENEEVTARWFSALHRNVPAEWMPYYEWTMWVESEVAKGRVFNGLVEGENEEGAATLEEKPQGPSVNWDEDIHDMVFEERQVYLFQIPHCIRQRAIAEENISI</sequence>
<reference evidence="1" key="1">
    <citation type="submission" date="2021-07" db="EMBL/GenBank/DDBJ databases">
        <authorList>
            <person name="Durling M."/>
        </authorList>
    </citation>
    <scope>NUCLEOTIDE SEQUENCE</scope>
</reference>
<proteinExistence type="predicted"/>
<dbReference type="OrthoDB" id="5229455at2759"/>
<protein>
    <submittedName>
        <fullName evidence="1">Uncharacterized protein</fullName>
    </submittedName>
</protein>
<dbReference type="Proteomes" id="UP000701801">
    <property type="component" value="Unassembled WGS sequence"/>
</dbReference>
<evidence type="ECO:0000313" key="1">
    <source>
        <dbReference type="EMBL" id="CAG8972414.1"/>
    </source>
</evidence>
<name>A0A9N9LHG4_9HELO</name>
<gene>
    <name evidence="1" type="ORF">HYALB_00001102</name>
</gene>
<keyword evidence="2" id="KW-1185">Reference proteome</keyword>
<organism evidence="1 2">
    <name type="scientific">Hymenoscyphus albidus</name>
    <dbReference type="NCBI Taxonomy" id="595503"/>
    <lineage>
        <taxon>Eukaryota</taxon>
        <taxon>Fungi</taxon>
        <taxon>Dikarya</taxon>
        <taxon>Ascomycota</taxon>
        <taxon>Pezizomycotina</taxon>
        <taxon>Leotiomycetes</taxon>
        <taxon>Helotiales</taxon>
        <taxon>Helotiaceae</taxon>
        <taxon>Hymenoscyphus</taxon>
    </lineage>
</organism>
<evidence type="ECO:0000313" key="2">
    <source>
        <dbReference type="Proteomes" id="UP000701801"/>
    </source>
</evidence>
<dbReference type="AlphaFoldDB" id="A0A9N9LHG4"/>
<comment type="caution">
    <text evidence="1">The sequence shown here is derived from an EMBL/GenBank/DDBJ whole genome shotgun (WGS) entry which is preliminary data.</text>
</comment>
<dbReference type="EMBL" id="CAJVRM010000045">
    <property type="protein sequence ID" value="CAG8972414.1"/>
    <property type="molecule type" value="Genomic_DNA"/>
</dbReference>
<accession>A0A9N9LHG4</accession>